<dbReference type="PRINTS" id="PR00371">
    <property type="entry name" value="FPNCR"/>
</dbReference>
<keyword evidence="10" id="KW-0274">FAD</keyword>
<dbReference type="PROSITE" id="PS01033">
    <property type="entry name" value="GLOBIN"/>
    <property type="match status" value="1"/>
</dbReference>
<evidence type="ECO:0000256" key="18">
    <source>
        <dbReference type="RuleBase" id="RU000356"/>
    </source>
</evidence>
<organism evidence="21 22">
    <name type="scientific">Cupriavidus necator</name>
    <name type="common">Alcaligenes eutrophus</name>
    <name type="synonym">Ralstonia eutropha</name>
    <dbReference type="NCBI Taxonomy" id="106590"/>
    <lineage>
        <taxon>Bacteria</taxon>
        <taxon>Pseudomonadati</taxon>
        <taxon>Pseudomonadota</taxon>
        <taxon>Betaproteobacteria</taxon>
        <taxon>Burkholderiales</taxon>
        <taxon>Burkholderiaceae</taxon>
        <taxon>Cupriavidus</taxon>
    </lineage>
</organism>
<dbReference type="GO" id="GO:0020037">
    <property type="term" value="F:heme binding"/>
    <property type="evidence" value="ECO:0007669"/>
    <property type="project" value="InterPro"/>
</dbReference>
<dbReference type="Gene3D" id="2.40.30.10">
    <property type="entry name" value="Translation factors"/>
    <property type="match status" value="1"/>
</dbReference>
<dbReference type="InterPro" id="IPR001709">
    <property type="entry name" value="Flavoprot_Pyr_Nucl_cyt_Rdtase"/>
</dbReference>
<dbReference type="InterPro" id="IPR001433">
    <property type="entry name" value="OxRdtase_FAD/NAD-bd"/>
</dbReference>
<evidence type="ECO:0000256" key="11">
    <source>
        <dbReference type="ARBA" id="ARBA00022857"/>
    </source>
</evidence>
<comment type="caution">
    <text evidence="21">The sequence shown here is derived from an EMBL/GenBank/DDBJ whole genome shotgun (WGS) entry which is preliminary data.</text>
</comment>
<evidence type="ECO:0000256" key="15">
    <source>
        <dbReference type="ARBA" id="ARBA00025094"/>
    </source>
</evidence>
<evidence type="ECO:0000313" key="22">
    <source>
        <dbReference type="Proteomes" id="UP000253501"/>
    </source>
</evidence>
<dbReference type="SUPFAM" id="SSF46458">
    <property type="entry name" value="Globin-like"/>
    <property type="match status" value="1"/>
</dbReference>
<dbReference type="AlphaFoldDB" id="A0A367PLL2"/>
<dbReference type="CDD" id="cd06184">
    <property type="entry name" value="flavohem_like_fad_nad_binding"/>
    <property type="match status" value="1"/>
</dbReference>
<dbReference type="InterPro" id="IPR039261">
    <property type="entry name" value="FNR_nucleotide-bd"/>
</dbReference>
<evidence type="ECO:0000256" key="17">
    <source>
        <dbReference type="ARBA" id="ARBA00049433"/>
    </source>
</evidence>
<proteinExistence type="inferred from homology"/>
<comment type="catalytic activity">
    <reaction evidence="17">
        <text>2 nitric oxide + NADPH + 2 O2 = 2 nitrate + NADP(+) + H(+)</text>
        <dbReference type="Rhea" id="RHEA:19465"/>
        <dbReference type="ChEBI" id="CHEBI:15378"/>
        <dbReference type="ChEBI" id="CHEBI:15379"/>
        <dbReference type="ChEBI" id="CHEBI:16480"/>
        <dbReference type="ChEBI" id="CHEBI:17632"/>
        <dbReference type="ChEBI" id="CHEBI:57783"/>
        <dbReference type="ChEBI" id="CHEBI:58349"/>
        <dbReference type="EC" id="1.14.12.17"/>
    </reaction>
</comment>
<evidence type="ECO:0000259" key="20">
    <source>
        <dbReference type="PROSITE" id="PS51384"/>
    </source>
</evidence>
<dbReference type="Pfam" id="PF00042">
    <property type="entry name" value="Globin"/>
    <property type="match status" value="1"/>
</dbReference>
<feature type="domain" description="Globin" evidence="19">
    <location>
        <begin position="1"/>
        <end position="138"/>
    </location>
</feature>
<keyword evidence="6 18" id="KW-0349">Heme</keyword>
<keyword evidence="18" id="KW-0813">Transport</keyword>
<dbReference type="GO" id="GO:0019825">
    <property type="term" value="F:oxygen binding"/>
    <property type="evidence" value="ECO:0007669"/>
    <property type="project" value="InterPro"/>
</dbReference>
<evidence type="ECO:0000256" key="10">
    <source>
        <dbReference type="ARBA" id="ARBA00022827"/>
    </source>
</evidence>
<keyword evidence="9" id="KW-0479">Metal-binding</keyword>
<protein>
    <recommendedName>
        <fullName evidence="4">nitric oxide dioxygenase</fullName>
        <ecNumber evidence="4">1.14.12.17</ecNumber>
    </recommendedName>
</protein>
<dbReference type="GO" id="GO:0046872">
    <property type="term" value="F:metal ion binding"/>
    <property type="evidence" value="ECO:0007669"/>
    <property type="project" value="UniProtKB-KW"/>
</dbReference>
<evidence type="ECO:0000259" key="19">
    <source>
        <dbReference type="PROSITE" id="PS01033"/>
    </source>
</evidence>
<dbReference type="CDD" id="cd08922">
    <property type="entry name" value="FHb-globin"/>
    <property type="match status" value="1"/>
</dbReference>
<evidence type="ECO:0000256" key="1">
    <source>
        <dbReference type="ARBA" id="ARBA00001970"/>
    </source>
</evidence>
<dbReference type="PROSITE" id="PS51384">
    <property type="entry name" value="FAD_FR"/>
    <property type="match status" value="1"/>
</dbReference>
<reference evidence="21 22" key="1">
    <citation type="submission" date="2018-04" db="EMBL/GenBank/DDBJ databases">
        <title>Cupriavidus necator CR12 genome sequencing and assembly.</title>
        <authorList>
            <person name="Ben Fekih I."/>
            <person name="Mazhar H.S."/>
            <person name="Bello S.K."/>
            <person name="Rensing C."/>
        </authorList>
    </citation>
    <scope>NUCLEOTIDE SEQUENCE [LARGE SCALE GENOMIC DNA]</scope>
    <source>
        <strain evidence="21 22">CR12</strain>
    </source>
</reference>
<dbReference type="InterPro" id="IPR017938">
    <property type="entry name" value="Riboflavin_synthase-like_b-brl"/>
</dbReference>
<evidence type="ECO:0000256" key="8">
    <source>
        <dbReference type="ARBA" id="ARBA00022630"/>
    </source>
</evidence>
<dbReference type="GO" id="GO:0005344">
    <property type="term" value="F:oxygen carrier activity"/>
    <property type="evidence" value="ECO:0007669"/>
    <property type="project" value="UniProtKB-KW"/>
</dbReference>
<comment type="cofactor">
    <cofactor evidence="1">
        <name>heme b</name>
        <dbReference type="ChEBI" id="CHEBI:60344"/>
    </cofactor>
</comment>
<comment type="similarity">
    <text evidence="18">Belongs to the globin family.</text>
</comment>
<dbReference type="PANTHER" id="PTHR43396:SF3">
    <property type="entry name" value="FLAVOHEMOPROTEIN"/>
    <property type="match status" value="1"/>
</dbReference>
<dbReference type="InterPro" id="IPR017927">
    <property type="entry name" value="FAD-bd_FR_type"/>
</dbReference>
<comment type="function">
    <text evidence="15">Is involved in NO detoxification in an aerobic process, termed nitric oxide dioxygenase (NOD) reaction that utilizes O(2) and NAD(P)H to convert NO to nitrate, which protects the bacterium from various noxious nitrogen compounds. Therefore, plays a central role in the inducible response to nitrosative stress.</text>
</comment>
<dbReference type="InterPro" id="IPR009050">
    <property type="entry name" value="Globin-like_sf"/>
</dbReference>
<dbReference type="FunFam" id="3.40.50.80:FF:000010">
    <property type="entry name" value="Flavohemoprotein"/>
    <property type="match status" value="1"/>
</dbReference>
<dbReference type="InterPro" id="IPR000971">
    <property type="entry name" value="Globin"/>
</dbReference>
<dbReference type="GO" id="GO:0046210">
    <property type="term" value="P:nitric oxide catabolic process"/>
    <property type="evidence" value="ECO:0007669"/>
    <property type="project" value="TreeGrafter"/>
</dbReference>
<evidence type="ECO:0000256" key="9">
    <source>
        <dbReference type="ARBA" id="ARBA00022723"/>
    </source>
</evidence>
<dbReference type="Proteomes" id="UP000253501">
    <property type="component" value="Unassembled WGS sequence"/>
</dbReference>
<evidence type="ECO:0000313" key="21">
    <source>
        <dbReference type="EMBL" id="RCJ08708.1"/>
    </source>
</evidence>
<keyword evidence="13" id="KW-0408">Iron</keyword>
<dbReference type="Pfam" id="PF00175">
    <property type="entry name" value="NAD_binding_1"/>
    <property type="match status" value="1"/>
</dbReference>
<evidence type="ECO:0000256" key="12">
    <source>
        <dbReference type="ARBA" id="ARBA00023002"/>
    </source>
</evidence>
<dbReference type="Gene3D" id="3.40.50.80">
    <property type="entry name" value="Nucleotide-binding domain of ferredoxin-NADP reductase (FNR) module"/>
    <property type="match status" value="1"/>
</dbReference>
<evidence type="ECO:0000256" key="7">
    <source>
        <dbReference type="ARBA" id="ARBA00022621"/>
    </source>
</evidence>
<dbReference type="InterPro" id="IPR012292">
    <property type="entry name" value="Globin/Proto"/>
</dbReference>
<evidence type="ECO:0000256" key="3">
    <source>
        <dbReference type="ARBA" id="ARBA00006401"/>
    </source>
</evidence>
<dbReference type="Gene3D" id="1.10.490.10">
    <property type="entry name" value="Globins"/>
    <property type="match status" value="1"/>
</dbReference>
<sequence length="406" mass="44004">MLSAASRPYIDASVPVLREHGLAITTHFYREMFADRPELTQMFNMGNQANGSQQQSLASAVFAYAANIDNAAALGPVLERIVHKHAAVGLTPAHYPIVGRHLLGAISAVLGEAATPPLLAAWDEAYWLLAGELIAAEARLYQRTGVAAGELTPVRVVRREAQGDQVVALTLAATDGQPLRAFRPGQYISVEARLDDGQRQLRQYSLSAESGLPTWRISVKREAGDRTTPAGAVSNWLHANAQEGTELKVSAPFGEFTPALDGRRPLVLLSAGIGITPMLSVLRTLAAQGSQRQVLFAHAARDGRHHAHRADLQWARERLPQLVTHISYETPQAGDVAGRDYDHAGTMPVAELLRQPDLQRFVDGSFYLCGPLGFMQAQRHALVSAGVPVAHIEREVFGPDLLDDLL</sequence>
<dbReference type="RefSeq" id="WP_114131646.1">
    <property type="nucleotide sequence ID" value="NZ_CP068434.1"/>
</dbReference>
<keyword evidence="7 18" id="KW-0561">Oxygen transport</keyword>
<accession>A0A367PLL2</accession>
<dbReference type="EC" id="1.14.12.17" evidence="4"/>
<keyword evidence="12" id="KW-0560">Oxidoreductase</keyword>
<evidence type="ECO:0000256" key="5">
    <source>
        <dbReference type="ARBA" id="ARBA00022575"/>
    </source>
</evidence>
<keyword evidence="8" id="KW-0285">Flavoprotein</keyword>
<gene>
    <name evidence="21" type="ORF">DDK22_08885</name>
</gene>
<evidence type="ECO:0000256" key="14">
    <source>
        <dbReference type="ARBA" id="ARBA00023027"/>
    </source>
</evidence>
<dbReference type="PRINTS" id="PR00410">
    <property type="entry name" value="PHEHYDRXLASE"/>
</dbReference>
<dbReference type="GO" id="GO:0071500">
    <property type="term" value="P:cellular response to nitrosative stress"/>
    <property type="evidence" value="ECO:0007669"/>
    <property type="project" value="TreeGrafter"/>
</dbReference>
<evidence type="ECO:0000256" key="13">
    <source>
        <dbReference type="ARBA" id="ARBA00023004"/>
    </source>
</evidence>
<evidence type="ECO:0000256" key="16">
    <source>
        <dbReference type="ARBA" id="ARBA00048649"/>
    </source>
</evidence>
<comment type="cofactor">
    <cofactor evidence="2">
        <name>FAD</name>
        <dbReference type="ChEBI" id="CHEBI:57692"/>
    </cofactor>
</comment>
<comment type="catalytic activity">
    <reaction evidence="16">
        <text>2 nitric oxide + NADH + 2 O2 = 2 nitrate + NAD(+) + H(+)</text>
        <dbReference type="Rhea" id="RHEA:19469"/>
        <dbReference type="ChEBI" id="CHEBI:15378"/>
        <dbReference type="ChEBI" id="CHEBI:15379"/>
        <dbReference type="ChEBI" id="CHEBI:16480"/>
        <dbReference type="ChEBI" id="CHEBI:17632"/>
        <dbReference type="ChEBI" id="CHEBI:57540"/>
        <dbReference type="ChEBI" id="CHEBI:57945"/>
        <dbReference type="EC" id="1.14.12.17"/>
    </reaction>
</comment>
<name>A0A367PLL2_CUPNE</name>
<dbReference type="GO" id="GO:0008941">
    <property type="term" value="F:nitric oxide dioxygenase NAD(P)H activity"/>
    <property type="evidence" value="ECO:0007669"/>
    <property type="project" value="UniProtKB-EC"/>
</dbReference>
<keyword evidence="11" id="KW-0521">NADP</keyword>
<keyword evidence="14" id="KW-0520">NAD</keyword>
<dbReference type="FunFam" id="1.10.490.10:FF:000003">
    <property type="entry name" value="Flavohemoprotein"/>
    <property type="match status" value="1"/>
</dbReference>
<dbReference type="GO" id="GO:0071949">
    <property type="term" value="F:FAD binding"/>
    <property type="evidence" value="ECO:0007669"/>
    <property type="project" value="TreeGrafter"/>
</dbReference>
<evidence type="ECO:0000256" key="2">
    <source>
        <dbReference type="ARBA" id="ARBA00001974"/>
    </source>
</evidence>
<dbReference type="SUPFAM" id="SSF63380">
    <property type="entry name" value="Riboflavin synthase domain-like"/>
    <property type="match status" value="1"/>
</dbReference>
<keyword evidence="5" id="KW-0216">Detoxification</keyword>
<dbReference type="SUPFAM" id="SSF52343">
    <property type="entry name" value="Ferredoxin reductase-like, C-terminal NADP-linked domain"/>
    <property type="match status" value="1"/>
</dbReference>
<comment type="similarity">
    <text evidence="3">In the C-terminal section; belongs to the flavoprotein pyridine nucleotide cytochrome reductase family.</text>
</comment>
<evidence type="ECO:0000256" key="6">
    <source>
        <dbReference type="ARBA" id="ARBA00022617"/>
    </source>
</evidence>
<feature type="domain" description="FAD-binding FR-type" evidence="20">
    <location>
        <begin position="149"/>
        <end position="259"/>
    </location>
</feature>
<evidence type="ECO:0000256" key="4">
    <source>
        <dbReference type="ARBA" id="ARBA00012229"/>
    </source>
</evidence>
<dbReference type="EMBL" id="QDHA01000022">
    <property type="protein sequence ID" value="RCJ08708.1"/>
    <property type="molecule type" value="Genomic_DNA"/>
</dbReference>
<dbReference type="GO" id="GO:0009636">
    <property type="term" value="P:response to toxic substance"/>
    <property type="evidence" value="ECO:0007669"/>
    <property type="project" value="UniProtKB-KW"/>
</dbReference>
<dbReference type="PANTHER" id="PTHR43396">
    <property type="entry name" value="FLAVOHEMOPROTEIN"/>
    <property type="match status" value="1"/>
</dbReference>